<accession>A0A2K2G460</accession>
<dbReference type="Proteomes" id="UP000236327">
    <property type="component" value="Unassembled WGS sequence"/>
</dbReference>
<reference evidence="1 2" key="1">
    <citation type="submission" date="2016-05" db="EMBL/GenBank/DDBJ databases">
        <title>Complete genome sequence of Novosphingobium guangzhouense SA925(T).</title>
        <authorList>
            <person name="Sha S."/>
        </authorList>
    </citation>
    <scope>NUCLEOTIDE SEQUENCE [LARGE SCALE GENOMIC DNA]</scope>
    <source>
        <strain evidence="1 2">SA925</strain>
    </source>
</reference>
<evidence type="ECO:0000313" key="1">
    <source>
        <dbReference type="EMBL" id="PNU05835.1"/>
    </source>
</evidence>
<comment type="caution">
    <text evidence="1">The sequence shown here is derived from an EMBL/GenBank/DDBJ whole genome shotgun (WGS) entry which is preliminary data.</text>
</comment>
<keyword evidence="2" id="KW-1185">Reference proteome</keyword>
<name>A0A2K2G460_9SPHN</name>
<gene>
    <name evidence="1" type="ORF">A8V01_14820</name>
</gene>
<proteinExistence type="predicted"/>
<dbReference type="AlphaFoldDB" id="A0A2K2G460"/>
<protein>
    <submittedName>
        <fullName evidence="1">Uncharacterized protein</fullName>
    </submittedName>
</protein>
<dbReference type="EMBL" id="LYMM01000022">
    <property type="protein sequence ID" value="PNU05835.1"/>
    <property type="molecule type" value="Genomic_DNA"/>
</dbReference>
<sequence length="201" mass="23017">MPAICAAYADGFGAKAVTPHHAFPDVSWPDLRSEISRELEHRKATLPKMVGEGLSQAEADRQITMFAAILEDVVRFRQSRAPIAEGKPAINPLKVERSHRFSWHERRRAIALELDYRRRTYPRMVENARLTADAARRRIHCLECMRALYELGYDWRPESGAWPHWSTTTPAQQEHAAREEWMAIESEIAARSGVAQQEMAL</sequence>
<evidence type="ECO:0000313" key="2">
    <source>
        <dbReference type="Proteomes" id="UP000236327"/>
    </source>
</evidence>
<organism evidence="1 2">
    <name type="scientific">Novosphingobium guangzhouense</name>
    <dbReference type="NCBI Taxonomy" id="1850347"/>
    <lineage>
        <taxon>Bacteria</taxon>
        <taxon>Pseudomonadati</taxon>
        <taxon>Pseudomonadota</taxon>
        <taxon>Alphaproteobacteria</taxon>
        <taxon>Sphingomonadales</taxon>
        <taxon>Sphingomonadaceae</taxon>
        <taxon>Novosphingobium</taxon>
    </lineage>
</organism>